<feature type="region of interest" description="Disordered" evidence="1">
    <location>
        <begin position="535"/>
        <end position="558"/>
    </location>
</feature>
<keyword evidence="4" id="KW-1185">Reference proteome</keyword>
<dbReference type="PROSITE" id="PS50173">
    <property type="entry name" value="UMUC"/>
    <property type="match status" value="1"/>
</dbReference>
<comment type="caution">
    <text evidence="3">The sequence shown here is derived from an EMBL/GenBank/DDBJ whole genome shotgun (WGS) entry which is preliminary data.</text>
</comment>
<organism evidence="3 4">
    <name type="scientific">Cladophialophora chaetospira</name>
    <dbReference type="NCBI Taxonomy" id="386627"/>
    <lineage>
        <taxon>Eukaryota</taxon>
        <taxon>Fungi</taxon>
        <taxon>Dikarya</taxon>
        <taxon>Ascomycota</taxon>
        <taxon>Pezizomycotina</taxon>
        <taxon>Eurotiomycetes</taxon>
        <taxon>Chaetothyriomycetidae</taxon>
        <taxon>Chaetothyriales</taxon>
        <taxon>Herpotrichiellaceae</taxon>
        <taxon>Cladophialophora</taxon>
    </lineage>
</organism>
<evidence type="ECO:0000313" key="3">
    <source>
        <dbReference type="EMBL" id="KAJ9608649.1"/>
    </source>
</evidence>
<dbReference type="SUPFAM" id="SSF56672">
    <property type="entry name" value="DNA/RNA polymerases"/>
    <property type="match status" value="1"/>
</dbReference>
<name>A0AA38X8S2_9EURO</name>
<dbReference type="Gene3D" id="3.30.70.270">
    <property type="match status" value="1"/>
</dbReference>
<evidence type="ECO:0000256" key="1">
    <source>
        <dbReference type="SAM" id="MobiDB-lite"/>
    </source>
</evidence>
<dbReference type="Gene3D" id="3.30.1490.100">
    <property type="entry name" value="DNA polymerase, Y-family, little finger domain"/>
    <property type="match status" value="1"/>
</dbReference>
<dbReference type="Pfam" id="PF00817">
    <property type="entry name" value="IMS"/>
    <property type="match status" value="1"/>
</dbReference>
<dbReference type="InterPro" id="IPR043502">
    <property type="entry name" value="DNA/RNA_pol_sf"/>
</dbReference>
<sequence>MQRARSLQRDDNSIIIHFDYDCFYASVVENENPALKSVPLAIQQKQIVVTCNYEARRRGLRKLQLITEAKKVCPEAVIVLGEDLTRFRDASKQLYNFLRDSIWSGRAERLGFDEVWLDCTDMVNYNIGLLNRHDLAHSFFCMSKDDPTIGFEYNASTVFGPTYPTDSSNTTQLSETDRELRLRLVLGSHLARHLRHELESRMGYTSTVGIATNKLLSKLVGNLNKPKNQTTIVPPYEPVASSESSVAQFIDSHDIGKIPGIGFKLAHKIRGHVLGRDPAFSEGLVYGGTKESVTVFDVRSHPGMGPDLLEEILGGSGSPKGIGGKIWELIHGIDDMEVGKAKRVPSQISQEDSYMKYLHTFDEVKKQLHLLGERLIRRMQMDLLEADDEDDHRRRWMAHPRTLRLSTRPRPPPGPDGVRARTFHRISRSEPMPNFVFNLNEPTTILADKLVETALVPMFRALHIEKTGWNLSLINVAATNMAEAAADTKDSAGRDIAGMFRRQDDVLKDFRVAIEHDHVDDHMLIDAVLTSNRSPGAAVSESRDDILDGWESEDSDSQPLERCEFCQSSMPAFALSAHRRFHELSN</sequence>
<dbReference type="GO" id="GO:0070987">
    <property type="term" value="P:error-free translesion synthesis"/>
    <property type="evidence" value="ECO:0007669"/>
    <property type="project" value="UniProtKB-ARBA"/>
</dbReference>
<dbReference type="PANTHER" id="PTHR46404:SF1">
    <property type="entry name" value="DNA POLYMERASE IOTA"/>
    <property type="match status" value="1"/>
</dbReference>
<accession>A0AA38X8S2</accession>
<reference evidence="3" key="1">
    <citation type="submission" date="2022-10" db="EMBL/GenBank/DDBJ databases">
        <title>Culturing micro-colonial fungi from biological soil crusts in the Mojave desert and describing Neophaeococcomyces mojavensis, and introducing the new genera and species Taxawa tesnikishii.</title>
        <authorList>
            <person name="Kurbessoian T."/>
            <person name="Stajich J.E."/>
        </authorList>
    </citation>
    <scope>NUCLEOTIDE SEQUENCE</scope>
    <source>
        <strain evidence="3">TK_41</strain>
    </source>
</reference>
<feature type="compositionally biased region" description="Acidic residues" evidence="1">
    <location>
        <begin position="547"/>
        <end position="556"/>
    </location>
</feature>
<dbReference type="AlphaFoldDB" id="A0AA38X8S2"/>
<protein>
    <recommendedName>
        <fullName evidence="2">UmuC domain-containing protein</fullName>
    </recommendedName>
</protein>
<dbReference type="InterPro" id="IPR017961">
    <property type="entry name" value="DNA_pol_Y-fam_little_finger"/>
</dbReference>
<dbReference type="PANTHER" id="PTHR46404">
    <property type="entry name" value="DNA POLYMERASE IOTA"/>
    <property type="match status" value="1"/>
</dbReference>
<dbReference type="EMBL" id="JAPDRK010000009">
    <property type="protein sequence ID" value="KAJ9608649.1"/>
    <property type="molecule type" value="Genomic_DNA"/>
</dbReference>
<dbReference type="GO" id="GO:0006281">
    <property type="term" value="P:DNA repair"/>
    <property type="evidence" value="ECO:0007669"/>
    <property type="project" value="InterPro"/>
</dbReference>
<gene>
    <name evidence="3" type="ORF">H2200_006420</name>
</gene>
<dbReference type="FunFam" id="3.40.1170.60:FF:000006">
    <property type="entry name" value="DNA polymerase iota"/>
    <property type="match status" value="1"/>
</dbReference>
<dbReference type="Proteomes" id="UP001172673">
    <property type="component" value="Unassembled WGS sequence"/>
</dbReference>
<evidence type="ECO:0000313" key="4">
    <source>
        <dbReference type="Proteomes" id="UP001172673"/>
    </source>
</evidence>
<dbReference type="InterPro" id="IPR036775">
    <property type="entry name" value="DNA_pol_Y-fam_lit_finger_sf"/>
</dbReference>
<dbReference type="GO" id="GO:0003684">
    <property type="term" value="F:damaged DNA binding"/>
    <property type="evidence" value="ECO:0007669"/>
    <property type="project" value="InterPro"/>
</dbReference>
<dbReference type="InterPro" id="IPR043128">
    <property type="entry name" value="Rev_trsase/Diguanyl_cyclase"/>
</dbReference>
<dbReference type="Pfam" id="PF11799">
    <property type="entry name" value="IMS_C"/>
    <property type="match status" value="1"/>
</dbReference>
<dbReference type="Gene3D" id="3.40.1170.60">
    <property type="match status" value="1"/>
</dbReference>
<proteinExistence type="predicted"/>
<feature type="domain" description="UmuC" evidence="2">
    <location>
        <begin position="15"/>
        <end position="262"/>
    </location>
</feature>
<evidence type="ECO:0000259" key="2">
    <source>
        <dbReference type="PROSITE" id="PS50173"/>
    </source>
</evidence>
<dbReference type="GO" id="GO:0003887">
    <property type="term" value="F:DNA-directed DNA polymerase activity"/>
    <property type="evidence" value="ECO:0007669"/>
    <property type="project" value="TreeGrafter"/>
</dbReference>
<dbReference type="InterPro" id="IPR001126">
    <property type="entry name" value="UmuC"/>
</dbReference>